<dbReference type="InterPro" id="IPR051320">
    <property type="entry name" value="Viral_Replic_Matur_Polypro"/>
</dbReference>
<dbReference type="PANTHER" id="PTHR33064">
    <property type="entry name" value="POL PROTEIN"/>
    <property type="match status" value="1"/>
</dbReference>
<dbReference type="SUPFAM" id="SSF56672">
    <property type="entry name" value="DNA/RNA polymerases"/>
    <property type="match status" value="1"/>
</dbReference>
<dbReference type="Gene3D" id="3.30.70.270">
    <property type="match status" value="2"/>
</dbReference>
<dbReference type="STRING" id="796604.A0A2X0MIU3"/>
<dbReference type="InterPro" id="IPR043128">
    <property type="entry name" value="Rev_trsase/Diguanyl_cyclase"/>
</dbReference>
<dbReference type="Proteomes" id="UP000249464">
    <property type="component" value="Unassembled WGS sequence"/>
</dbReference>
<dbReference type="AlphaFoldDB" id="A0A2X0MIU3"/>
<keyword evidence="2" id="KW-1185">Reference proteome</keyword>
<dbReference type="EMBL" id="FQNC01000020">
    <property type="protein sequence ID" value="SGY26791.1"/>
    <property type="molecule type" value="Genomic_DNA"/>
</dbReference>
<evidence type="ECO:0000313" key="1">
    <source>
        <dbReference type="EMBL" id="SGY26791.1"/>
    </source>
</evidence>
<dbReference type="PANTHER" id="PTHR33064:SF37">
    <property type="entry name" value="RIBONUCLEASE H"/>
    <property type="match status" value="1"/>
</dbReference>
<accession>A0A2X0MIU3</accession>
<sequence>MRGLIQVGESEVLEALRRADLYCSPKKTELFRTSCNFLGHVILRNGIAADQLKVERIMEWPRPRTVTELWGFLGLVQYLRKFINGLACDVVTPAQAVVSL</sequence>
<proteinExistence type="predicted"/>
<dbReference type="InterPro" id="IPR043502">
    <property type="entry name" value="DNA/RNA_pol_sf"/>
</dbReference>
<reference evidence="1 2" key="1">
    <citation type="submission" date="2016-11" db="EMBL/GenBank/DDBJ databases">
        <authorList>
            <person name="Jaros S."/>
            <person name="Januszkiewicz K."/>
            <person name="Wedrychowicz H."/>
        </authorList>
    </citation>
    <scope>NUCLEOTIDE SEQUENCE [LARGE SCALE GENOMIC DNA]</scope>
</reference>
<gene>
    <name evidence="1" type="primary">BQ5605_C018g08792</name>
    <name evidence="1" type="ORF">BQ5605_C018G08792</name>
</gene>
<name>A0A2X0MIU3_9BASI</name>
<protein>
    <submittedName>
        <fullName evidence="1">BQ5605_C018g08792 protein</fullName>
    </submittedName>
</protein>
<organism evidence="1 2">
    <name type="scientific">Microbotryum silenes-dioicae</name>
    <dbReference type="NCBI Taxonomy" id="796604"/>
    <lineage>
        <taxon>Eukaryota</taxon>
        <taxon>Fungi</taxon>
        <taxon>Dikarya</taxon>
        <taxon>Basidiomycota</taxon>
        <taxon>Pucciniomycotina</taxon>
        <taxon>Microbotryomycetes</taxon>
        <taxon>Microbotryales</taxon>
        <taxon>Microbotryaceae</taxon>
        <taxon>Microbotryum</taxon>
    </lineage>
</organism>
<evidence type="ECO:0000313" key="2">
    <source>
        <dbReference type="Proteomes" id="UP000249464"/>
    </source>
</evidence>